<sequence>MAFFIQGQMHMALSVIEKIDRFSADTDLLHSVVHGPATGPGSTVPTDGGGVPTAASAIAAVKATSDMAIASIQAITASMGYKPPVAYEAGITIDAAELTVEYSGAVYAPLLAAIPFSTSGTFEVAKFRLIQGVASADLAGRAGASMVGFTQGGAGARLRTMSDKLGEIVSVADFGEPDAQGFYPLSALQDGCDYLRDHGGGTLTIPFGCSADVDGGNLTVHPGVEIRGPRRAIGSPGSNTAAPYLSLGGSLRIASDCKVLIGSTGGVTGLLYYRKGMNFPEKDASAFAGMPIVAAGDDVYLLDSMALGFDTAFSSSGFQRPRIEGLAFDCLNGIDISNCMDVARTYHCHGWPYVTIAYAGEKPDNWAYRSGIGFHYHDVCDWADGMNCFAYGWRVAHRVYNADHVILTNPKADNTYSASTGTGYPGTRGIVIEGASRDTQILIPHIEAHDLASIHVNTSNGMLTVIDGGSLLSSGGTGAGIQIDGGDVQIGAALSAHTNGIRVTNPNSNVYIEDNALFDSISQLIVATVDTSRIFIKQPAFGPSIPDGKQIVVGNLKAPTIVASNGGLNLPMNGNFFHVTGTSFGSLNGGHLGREATLKFDVNLTVFSSDGGQSAMHLLSGSHFVNGSVLKLHHDGIQWWEIGRA</sequence>
<dbReference type="HOGENOM" id="CLU_424346_0_0_4"/>
<dbReference type="Gene3D" id="2.160.20.10">
    <property type="entry name" value="Single-stranded right-handed beta-helix, Pectin lyase-like"/>
    <property type="match status" value="1"/>
</dbReference>
<dbReference type="eggNOG" id="ENOG50344AA">
    <property type="taxonomic scope" value="Bacteria"/>
</dbReference>
<proteinExistence type="predicted"/>
<protein>
    <submittedName>
        <fullName evidence="1">Uncharacterized protein</fullName>
    </submittedName>
</protein>
<dbReference type="Proteomes" id="UP000008316">
    <property type="component" value="Chromosome 1"/>
</dbReference>
<name>F2L9L8_BURGS</name>
<keyword evidence="2" id="KW-1185">Reference proteome</keyword>
<dbReference type="AlphaFoldDB" id="F2L9L8"/>
<dbReference type="KEGG" id="bgd:bgla_1g10975"/>
<accession>F2L9L8</accession>
<dbReference type="STRING" id="999541.bgla_1g10975"/>
<organism evidence="1 2">
    <name type="scientific">Burkholderia gladioli (strain BSR3)</name>
    <dbReference type="NCBI Taxonomy" id="999541"/>
    <lineage>
        <taxon>Bacteria</taxon>
        <taxon>Pseudomonadati</taxon>
        <taxon>Pseudomonadota</taxon>
        <taxon>Betaproteobacteria</taxon>
        <taxon>Burkholderiales</taxon>
        <taxon>Burkholderiaceae</taxon>
        <taxon>Burkholderia</taxon>
    </lineage>
</organism>
<evidence type="ECO:0000313" key="2">
    <source>
        <dbReference type="Proteomes" id="UP000008316"/>
    </source>
</evidence>
<dbReference type="InterPro" id="IPR012334">
    <property type="entry name" value="Pectin_lyas_fold"/>
</dbReference>
<evidence type="ECO:0000313" key="1">
    <source>
        <dbReference type="EMBL" id="AEA59781.1"/>
    </source>
</evidence>
<gene>
    <name evidence="1" type="ordered locus">bgla_1g10975</name>
</gene>
<reference evidence="1 2" key="1">
    <citation type="journal article" date="2011" name="J. Bacteriol.">
        <title>Complete genome sequence of Burkholderia gladioli BSR3.</title>
        <authorList>
            <person name="Seo Y.S."/>
            <person name="Lim J."/>
            <person name="Choi B.S."/>
            <person name="Kim H."/>
            <person name="Goo E."/>
            <person name="Lee B."/>
            <person name="Lim J.S."/>
            <person name="Choi I.Y."/>
            <person name="Moon J.S."/>
            <person name="Kim J."/>
            <person name="Hwang I."/>
        </authorList>
    </citation>
    <scope>NUCLEOTIDE SEQUENCE [LARGE SCALE GENOMIC DNA]</scope>
    <source>
        <strain evidence="1 2">BSR3</strain>
    </source>
</reference>
<dbReference type="EMBL" id="CP002599">
    <property type="protein sequence ID" value="AEA59781.1"/>
    <property type="molecule type" value="Genomic_DNA"/>
</dbReference>